<name>A0A398AY67_9BACI</name>
<reference evidence="5 6" key="1">
    <citation type="submission" date="2018-08" db="EMBL/GenBank/DDBJ databases">
        <title>Bacillus jemisoniae sp. nov., Bacillus chryseoplanitiae sp. nov., Bacillus resnikiae sp. nov., and Bacillus frankliniae sp. nov., isolated from Viking spacecraft and associated surfaces.</title>
        <authorList>
            <person name="Seuylemezian A."/>
            <person name="Vaishampayan P."/>
        </authorList>
    </citation>
    <scope>NUCLEOTIDE SEQUENCE [LARGE SCALE GENOMIC DNA]</scope>
    <source>
        <strain evidence="5 6">JJ-247</strain>
    </source>
</reference>
<dbReference type="EMBL" id="QWVT01000037">
    <property type="protein sequence ID" value="RID82481.1"/>
    <property type="molecule type" value="Genomic_DNA"/>
</dbReference>
<dbReference type="RefSeq" id="WP_119114419.1">
    <property type="nucleotide sequence ID" value="NZ_CBCSEO010000012.1"/>
</dbReference>
<evidence type="ECO:0000313" key="5">
    <source>
        <dbReference type="EMBL" id="RID82481.1"/>
    </source>
</evidence>
<dbReference type="SUPFAM" id="SSF160467">
    <property type="entry name" value="PH0987 N-terminal domain-like"/>
    <property type="match status" value="1"/>
</dbReference>
<dbReference type="SUPFAM" id="SSF50891">
    <property type="entry name" value="Cyclophilin-like"/>
    <property type="match status" value="1"/>
</dbReference>
<keyword evidence="1" id="KW-0547">Nucleotide-binding</keyword>
<comment type="caution">
    <text evidence="5">The sequence shown here is derived from an EMBL/GenBank/DDBJ whole genome shotgun (WGS) entry which is preliminary data.</text>
</comment>
<gene>
    <name evidence="5" type="primary">pxpB</name>
    <name evidence="5" type="ORF">D1970_18935</name>
</gene>
<sequence>MPHQFFPLGETAVTVQFGDRITEEQHRNILDISAYIDEFPPKWMVEYVPAFTSITFYYDPLLIFAEREEAGYFETAYETVCHWIDELISGMQGSRNKEPRMIEIPVCYGGEFGPGLDFVAKHNKLTTDEVIHYHAGGDYTVYMIGFAPGFPYIGGLNEKIAAPRLDTPSRAVPAGSVGIAGKQTGIYSIQTPGGWRIIGQTPLKLFRPQSNPPSLLRAGDRLRFKPISKEEFFHIKETAE</sequence>
<dbReference type="InterPro" id="IPR029000">
    <property type="entry name" value="Cyclophilin-like_dom_sf"/>
</dbReference>
<dbReference type="InterPro" id="IPR003833">
    <property type="entry name" value="CT_C_D"/>
</dbReference>
<dbReference type="Gene3D" id="2.40.100.10">
    <property type="entry name" value="Cyclophilin-like"/>
    <property type="match status" value="1"/>
</dbReference>
<keyword evidence="3" id="KW-0067">ATP-binding</keyword>
<dbReference type="EC" id="3.5.2.9" evidence="5"/>
<dbReference type="Gene3D" id="3.30.1360.40">
    <property type="match status" value="1"/>
</dbReference>
<dbReference type="GO" id="GO:0017168">
    <property type="term" value="F:5-oxoprolinase (ATP-hydrolyzing) activity"/>
    <property type="evidence" value="ECO:0007669"/>
    <property type="project" value="UniProtKB-EC"/>
</dbReference>
<evidence type="ECO:0000313" key="6">
    <source>
        <dbReference type="Proteomes" id="UP000265816"/>
    </source>
</evidence>
<keyword evidence="2 5" id="KW-0378">Hydrolase</keyword>
<evidence type="ECO:0000256" key="2">
    <source>
        <dbReference type="ARBA" id="ARBA00022801"/>
    </source>
</evidence>
<dbReference type="SMART" id="SM00796">
    <property type="entry name" value="AHS1"/>
    <property type="match status" value="1"/>
</dbReference>
<dbReference type="Proteomes" id="UP000265816">
    <property type="component" value="Unassembled WGS sequence"/>
</dbReference>
<dbReference type="OrthoDB" id="9778567at2"/>
<protein>
    <submittedName>
        <fullName evidence="5">5-oxoprolinase subunit PxpB</fullName>
        <ecNumber evidence="5">3.5.2.9</ecNumber>
    </submittedName>
</protein>
<evidence type="ECO:0000256" key="1">
    <source>
        <dbReference type="ARBA" id="ARBA00022741"/>
    </source>
</evidence>
<dbReference type="Pfam" id="PF02682">
    <property type="entry name" value="CT_C_D"/>
    <property type="match status" value="1"/>
</dbReference>
<dbReference type="AlphaFoldDB" id="A0A398AY67"/>
<dbReference type="InterPro" id="IPR010016">
    <property type="entry name" value="PxpB"/>
</dbReference>
<feature type="domain" description="Carboxyltransferase" evidence="4">
    <location>
        <begin position="3"/>
        <end position="216"/>
    </location>
</feature>
<dbReference type="PANTHER" id="PTHR34698:SF2">
    <property type="entry name" value="5-OXOPROLINASE SUBUNIT B"/>
    <property type="match status" value="1"/>
</dbReference>
<evidence type="ECO:0000259" key="4">
    <source>
        <dbReference type="SMART" id="SM00796"/>
    </source>
</evidence>
<proteinExistence type="predicted"/>
<dbReference type="NCBIfam" id="TIGR00370">
    <property type="entry name" value="5-oxoprolinase subunit PxpB"/>
    <property type="match status" value="1"/>
</dbReference>
<dbReference type="PANTHER" id="PTHR34698">
    <property type="entry name" value="5-OXOPROLINASE SUBUNIT B"/>
    <property type="match status" value="1"/>
</dbReference>
<evidence type="ECO:0000256" key="3">
    <source>
        <dbReference type="ARBA" id="ARBA00022840"/>
    </source>
</evidence>
<keyword evidence="6" id="KW-1185">Reference proteome</keyword>
<accession>A0A398AY67</accession>
<dbReference type="GO" id="GO:0005524">
    <property type="term" value="F:ATP binding"/>
    <property type="evidence" value="ECO:0007669"/>
    <property type="project" value="UniProtKB-KW"/>
</dbReference>
<organism evidence="5 6">
    <name type="scientific">Mesobacillus zeae</name>
    <dbReference type="NCBI Taxonomy" id="1917180"/>
    <lineage>
        <taxon>Bacteria</taxon>
        <taxon>Bacillati</taxon>
        <taxon>Bacillota</taxon>
        <taxon>Bacilli</taxon>
        <taxon>Bacillales</taxon>
        <taxon>Bacillaceae</taxon>
        <taxon>Mesobacillus</taxon>
    </lineage>
</organism>